<evidence type="ECO:0000313" key="4">
    <source>
        <dbReference type="EMBL" id="MFL9830700.1"/>
    </source>
</evidence>
<dbReference type="Proteomes" id="UP001629260">
    <property type="component" value="Unassembled WGS sequence"/>
</dbReference>
<evidence type="ECO:0000256" key="1">
    <source>
        <dbReference type="ARBA" id="ARBA00006484"/>
    </source>
</evidence>
<gene>
    <name evidence="4" type="ORF">ABS764_07540</name>
</gene>
<dbReference type="PANTHER" id="PTHR44196">
    <property type="entry name" value="DEHYDROGENASE/REDUCTASE SDR FAMILY MEMBER 7B"/>
    <property type="match status" value="1"/>
</dbReference>
<dbReference type="PROSITE" id="PS00061">
    <property type="entry name" value="ADH_SHORT"/>
    <property type="match status" value="1"/>
</dbReference>
<dbReference type="Gene3D" id="3.40.50.720">
    <property type="entry name" value="NAD(P)-binding Rossmann-like Domain"/>
    <property type="match status" value="1"/>
</dbReference>
<keyword evidence="2" id="KW-0560">Oxidoreductase</keyword>
<evidence type="ECO:0000256" key="3">
    <source>
        <dbReference type="RuleBase" id="RU000363"/>
    </source>
</evidence>
<keyword evidence="5" id="KW-1185">Reference proteome</keyword>
<sequence length="246" mass="27415">MEIFNSTVIITGGSSGIGFEICKRLLQKGNTVITCSGSAEKLGEAKKQLPDLITYQCDLSQLAECEKFVKWTALNFPSVNVLINNAATATRSDFISDAAIIEKLEKEIAVNFKAPVYLIKSLYPLMAKNNRALIVNITSGLVYVPTKKYTFYNATKSALHSFTQVLRLQLQQQNVKITEVLFPVVDTPWHNGKVPKGAISAEDAVDEMLRGIKDDKAEIRISKVKLLYFLNRIAPDFMFKKINSMS</sequence>
<dbReference type="PRINTS" id="PR00081">
    <property type="entry name" value="GDHRDH"/>
</dbReference>
<name>A0ABW8XU86_9FLAO</name>
<organism evidence="4 5">
    <name type="scientific">Flavobacterium plantiphilum</name>
    <dbReference type="NCBI Taxonomy" id="3163297"/>
    <lineage>
        <taxon>Bacteria</taxon>
        <taxon>Pseudomonadati</taxon>
        <taxon>Bacteroidota</taxon>
        <taxon>Flavobacteriia</taxon>
        <taxon>Flavobacteriales</taxon>
        <taxon>Flavobacteriaceae</taxon>
        <taxon>Flavobacterium</taxon>
    </lineage>
</organism>
<proteinExistence type="inferred from homology"/>
<protein>
    <submittedName>
        <fullName evidence="4">SDR family NAD(P)-dependent oxidoreductase</fullName>
    </submittedName>
</protein>
<dbReference type="PRINTS" id="PR00080">
    <property type="entry name" value="SDRFAMILY"/>
</dbReference>
<reference evidence="4 5" key="1">
    <citation type="submission" date="2024-06" db="EMBL/GenBank/DDBJ databases">
        <authorList>
            <person name="Kaempfer P."/>
            <person name="Viver T."/>
        </authorList>
    </citation>
    <scope>NUCLEOTIDE SEQUENCE [LARGE SCALE GENOMIC DNA]</scope>
    <source>
        <strain evidence="4 5">ST-87</strain>
    </source>
</reference>
<dbReference type="InterPro" id="IPR020904">
    <property type="entry name" value="Sc_DH/Rdtase_CS"/>
</dbReference>
<dbReference type="Pfam" id="PF00106">
    <property type="entry name" value="adh_short"/>
    <property type="match status" value="1"/>
</dbReference>
<accession>A0ABW8XU86</accession>
<dbReference type="SUPFAM" id="SSF51735">
    <property type="entry name" value="NAD(P)-binding Rossmann-fold domains"/>
    <property type="match status" value="1"/>
</dbReference>
<dbReference type="RefSeq" id="WP_408081177.1">
    <property type="nucleotide sequence ID" value="NZ_JBELQA010000003.1"/>
</dbReference>
<comment type="similarity">
    <text evidence="1 3">Belongs to the short-chain dehydrogenases/reductases (SDR) family.</text>
</comment>
<evidence type="ECO:0000256" key="2">
    <source>
        <dbReference type="ARBA" id="ARBA00023002"/>
    </source>
</evidence>
<dbReference type="PANTHER" id="PTHR44196:SF1">
    <property type="entry name" value="DEHYDROGENASE_REDUCTASE SDR FAMILY MEMBER 7B"/>
    <property type="match status" value="1"/>
</dbReference>
<dbReference type="EMBL" id="JBELQA010000003">
    <property type="protein sequence ID" value="MFL9830700.1"/>
    <property type="molecule type" value="Genomic_DNA"/>
</dbReference>
<dbReference type="InterPro" id="IPR036291">
    <property type="entry name" value="NAD(P)-bd_dom_sf"/>
</dbReference>
<evidence type="ECO:0000313" key="5">
    <source>
        <dbReference type="Proteomes" id="UP001629260"/>
    </source>
</evidence>
<comment type="caution">
    <text evidence="4">The sequence shown here is derived from an EMBL/GenBank/DDBJ whole genome shotgun (WGS) entry which is preliminary data.</text>
</comment>
<dbReference type="InterPro" id="IPR002347">
    <property type="entry name" value="SDR_fam"/>
</dbReference>